<name>A0A6G1HN92_9PEZI</name>
<gene>
    <name evidence="1" type="ORF">EJ06DRAFT_566467</name>
</gene>
<dbReference type="Proteomes" id="UP000799640">
    <property type="component" value="Unassembled WGS sequence"/>
</dbReference>
<accession>A0A6G1HN92</accession>
<evidence type="ECO:0000313" key="1">
    <source>
        <dbReference type="EMBL" id="KAF2397533.1"/>
    </source>
</evidence>
<dbReference type="OrthoDB" id="268428at2759"/>
<protein>
    <submittedName>
        <fullName evidence="1">Uncharacterized protein</fullName>
    </submittedName>
</protein>
<dbReference type="AlphaFoldDB" id="A0A6G1HN92"/>
<reference evidence="1" key="1">
    <citation type="journal article" date="2020" name="Stud. Mycol.">
        <title>101 Dothideomycetes genomes: a test case for predicting lifestyles and emergence of pathogens.</title>
        <authorList>
            <person name="Haridas S."/>
            <person name="Albert R."/>
            <person name="Binder M."/>
            <person name="Bloem J."/>
            <person name="Labutti K."/>
            <person name="Salamov A."/>
            <person name="Andreopoulos B."/>
            <person name="Baker S."/>
            <person name="Barry K."/>
            <person name="Bills G."/>
            <person name="Bluhm B."/>
            <person name="Cannon C."/>
            <person name="Castanera R."/>
            <person name="Culley D."/>
            <person name="Daum C."/>
            <person name="Ezra D."/>
            <person name="Gonzalez J."/>
            <person name="Henrissat B."/>
            <person name="Kuo A."/>
            <person name="Liang C."/>
            <person name="Lipzen A."/>
            <person name="Lutzoni F."/>
            <person name="Magnuson J."/>
            <person name="Mondo S."/>
            <person name="Nolan M."/>
            <person name="Ohm R."/>
            <person name="Pangilinan J."/>
            <person name="Park H.-J."/>
            <person name="Ramirez L."/>
            <person name="Alfaro M."/>
            <person name="Sun H."/>
            <person name="Tritt A."/>
            <person name="Yoshinaga Y."/>
            <person name="Zwiers L.-H."/>
            <person name="Turgeon B."/>
            <person name="Goodwin S."/>
            <person name="Spatafora J."/>
            <person name="Crous P."/>
            <person name="Grigoriev I."/>
        </authorList>
    </citation>
    <scope>NUCLEOTIDE SEQUENCE</scope>
    <source>
        <strain evidence="1">CBS 262.69</strain>
    </source>
</reference>
<dbReference type="EMBL" id="ML996703">
    <property type="protein sequence ID" value="KAF2397533.1"/>
    <property type="molecule type" value="Genomic_DNA"/>
</dbReference>
<organism evidence="1 2">
    <name type="scientific">Trichodelitschia bisporula</name>
    <dbReference type="NCBI Taxonomy" id="703511"/>
    <lineage>
        <taxon>Eukaryota</taxon>
        <taxon>Fungi</taxon>
        <taxon>Dikarya</taxon>
        <taxon>Ascomycota</taxon>
        <taxon>Pezizomycotina</taxon>
        <taxon>Dothideomycetes</taxon>
        <taxon>Dothideomycetes incertae sedis</taxon>
        <taxon>Phaeotrichales</taxon>
        <taxon>Phaeotrichaceae</taxon>
        <taxon>Trichodelitschia</taxon>
    </lineage>
</organism>
<evidence type="ECO:0000313" key="2">
    <source>
        <dbReference type="Proteomes" id="UP000799640"/>
    </source>
</evidence>
<keyword evidence="2" id="KW-1185">Reference proteome</keyword>
<proteinExistence type="predicted"/>
<sequence>MYKKAKPYEKYANAGVKPVHAASLKSPFLTPVLHLVHEDSFFIPLSILWCFARSSIAYISASALGWSPRRAAPSPPPKWIHVGKPHDFEIRYTKFEDGPDSASEDGPMKRVTVSKTGFLVKSDIVKRHFKALVEMIDKAFETMPRPYISLEGDNLTAMEIWLRVLHENEENYDKLMNLPVKKLWHLAPISKRYEIDLTLLGNWFAKWWCHRGKNIEAESAAQLMYLCWSFDHPHGYAYSTRRLVYTSYGLIMDDNPHLARHPDRAWQKIPPAALVELNAAKAHLQALLILGLWNPITPLLESATCICKATTVFQYQRLLTKRGVWPVEVKTKEHNMSYLLNCLHDFKFETLGACDGCRSPLRNIEGYEVVQITKCFIRDYFDGQCLDSYWQHDHEMFWDKSCRIQHGTGTWHRSFIGKRRPRQRMRHQVAMDSPFSTNGELLVLQKAEYRMVTRPAKVGWSTVFKGFYIEEMEEEEVPMEVDSEWMTAEVEAKRSMLDLL</sequence>